<comment type="pathway">
    <text evidence="1">Cofactor biosynthesis; tetrahydrofolate biosynthesis; 2-amino-4-hydroxy-6-hydroxymethyl-7,8-dihydropteridine diphosphate from 7,8-dihydroneopterin triphosphate: step 4/4.</text>
</comment>
<dbReference type="GO" id="GO:0046654">
    <property type="term" value="P:tetrahydrofolate biosynthetic process"/>
    <property type="evidence" value="ECO:0007669"/>
    <property type="project" value="UniProtKB-UniPathway"/>
</dbReference>
<dbReference type="AlphaFoldDB" id="A0A399RKE4"/>
<evidence type="ECO:0000256" key="1">
    <source>
        <dbReference type="ARBA" id="ARBA00005051"/>
    </source>
</evidence>
<gene>
    <name evidence="14" type="primary">folK</name>
    <name evidence="14" type="ORF">D1223_06690</name>
</gene>
<comment type="caution">
    <text evidence="14">The sequence shown here is derived from an EMBL/GenBank/DDBJ whole genome shotgun (WGS) entry which is preliminary data.</text>
</comment>
<keyword evidence="5 14" id="KW-0808">Transferase</keyword>
<dbReference type="EC" id="2.7.6.3" evidence="3"/>
<dbReference type="InterPro" id="IPR035907">
    <property type="entry name" value="Hppk_sf"/>
</dbReference>
<sequence length="161" mass="17511">MKEAALAFGSNLGDSRAMIERAIAVLGEMAAVRVTRVSSFYRTPPWGVDDQPDFINACALVETSYSPEALLAACKDLEKALGREEATRWGPRLIDVDVLWMAGETRDTATLSLPHPRLTERAFVLVPLAEIGPNLEIGGARVQAHLARLKADDRDAVIALE</sequence>
<dbReference type="Proteomes" id="UP000266385">
    <property type="component" value="Unassembled WGS sequence"/>
</dbReference>
<organism evidence="14 15">
    <name type="scientific">Henriciella mobilis</name>
    <dbReference type="NCBI Taxonomy" id="2305467"/>
    <lineage>
        <taxon>Bacteria</taxon>
        <taxon>Pseudomonadati</taxon>
        <taxon>Pseudomonadota</taxon>
        <taxon>Alphaproteobacteria</taxon>
        <taxon>Hyphomonadales</taxon>
        <taxon>Hyphomonadaceae</taxon>
        <taxon>Henriciella</taxon>
    </lineage>
</organism>
<dbReference type="PANTHER" id="PTHR43071">
    <property type="entry name" value="2-AMINO-4-HYDROXY-6-HYDROXYMETHYLDIHYDROPTERIDINE PYROPHOSPHOKINASE"/>
    <property type="match status" value="1"/>
</dbReference>
<dbReference type="InterPro" id="IPR000550">
    <property type="entry name" value="Hppk"/>
</dbReference>
<dbReference type="GO" id="GO:0003848">
    <property type="term" value="F:2-amino-4-hydroxy-6-hydroxymethyldihydropteridine diphosphokinase activity"/>
    <property type="evidence" value="ECO:0007669"/>
    <property type="project" value="UniProtKB-EC"/>
</dbReference>
<evidence type="ECO:0000256" key="6">
    <source>
        <dbReference type="ARBA" id="ARBA00022741"/>
    </source>
</evidence>
<dbReference type="RefSeq" id="WP_119375641.1">
    <property type="nucleotide sequence ID" value="NZ_QWFX01000006.1"/>
</dbReference>
<accession>A0A399RKE4</accession>
<evidence type="ECO:0000256" key="8">
    <source>
        <dbReference type="ARBA" id="ARBA00022840"/>
    </source>
</evidence>
<dbReference type="GO" id="GO:0046656">
    <property type="term" value="P:folic acid biosynthetic process"/>
    <property type="evidence" value="ECO:0007669"/>
    <property type="project" value="UniProtKB-KW"/>
</dbReference>
<dbReference type="Gene3D" id="3.30.70.560">
    <property type="entry name" value="7,8-Dihydro-6-hydroxymethylpterin-pyrophosphokinase HPPK"/>
    <property type="match status" value="1"/>
</dbReference>
<evidence type="ECO:0000256" key="3">
    <source>
        <dbReference type="ARBA" id="ARBA00013253"/>
    </source>
</evidence>
<dbReference type="PROSITE" id="PS00794">
    <property type="entry name" value="HPPK"/>
    <property type="match status" value="1"/>
</dbReference>
<dbReference type="SUPFAM" id="SSF55083">
    <property type="entry name" value="6-hydroxymethyl-7,8-dihydropterin pyrophosphokinase, HPPK"/>
    <property type="match status" value="1"/>
</dbReference>
<comment type="similarity">
    <text evidence="2">Belongs to the HPPK family.</text>
</comment>
<dbReference type="GO" id="GO:0016301">
    <property type="term" value="F:kinase activity"/>
    <property type="evidence" value="ECO:0007669"/>
    <property type="project" value="UniProtKB-KW"/>
</dbReference>
<keyword evidence="7 14" id="KW-0418">Kinase</keyword>
<evidence type="ECO:0000256" key="10">
    <source>
        <dbReference type="ARBA" id="ARBA00029409"/>
    </source>
</evidence>
<evidence type="ECO:0000256" key="5">
    <source>
        <dbReference type="ARBA" id="ARBA00022679"/>
    </source>
</evidence>
<comment type="function">
    <text evidence="10">Catalyzes the transfer of pyrophosphate from adenosine triphosphate (ATP) to 6-hydroxymethyl-7,8-dihydropterin, an enzymatic step in folate biosynthesis pathway.</text>
</comment>
<protein>
    <recommendedName>
        <fullName evidence="4">2-amino-4-hydroxy-6-hydroxymethyldihydropteridine pyrophosphokinase</fullName>
        <ecNumber evidence="3">2.7.6.3</ecNumber>
    </recommendedName>
    <alternativeName>
        <fullName evidence="11">6-hydroxymethyl-7,8-dihydropterin pyrophosphokinase</fullName>
    </alternativeName>
    <alternativeName>
        <fullName evidence="12">7,8-dihydro-6-hydroxymethylpterin-pyrophosphokinase</fullName>
    </alternativeName>
</protein>
<dbReference type="GO" id="GO:0005524">
    <property type="term" value="F:ATP binding"/>
    <property type="evidence" value="ECO:0007669"/>
    <property type="project" value="UniProtKB-KW"/>
</dbReference>
<keyword evidence="6" id="KW-0547">Nucleotide-binding</keyword>
<name>A0A399RKE4_9PROT</name>
<dbReference type="Pfam" id="PF01288">
    <property type="entry name" value="HPPK"/>
    <property type="match status" value="1"/>
</dbReference>
<evidence type="ECO:0000256" key="11">
    <source>
        <dbReference type="ARBA" id="ARBA00029766"/>
    </source>
</evidence>
<dbReference type="PANTHER" id="PTHR43071:SF1">
    <property type="entry name" value="2-AMINO-4-HYDROXY-6-HYDROXYMETHYLDIHYDROPTERIDINE PYROPHOSPHOKINASE"/>
    <property type="match status" value="1"/>
</dbReference>
<evidence type="ECO:0000256" key="2">
    <source>
        <dbReference type="ARBA" id="ARBA00005810"/>
    </source>
</evidence>
<dbReference type="EMBL" id="QWFX01000006">
    <property type="protein sequence ID" value="RIJ30322.1"/>
    <property type="molecule type" value="Genomic_DNA"/>
</dbReference>
<keyword evidence="15" id="KW-1185">Reference proteome</keyword>
<keyword evidence="8" id="KW-0067">ATP-binding</keyword>
<keyword evidence="9" id="KW-0289">Folate biosynthesis</keyword>
<evidence type="ECO:0000313" key="15">
    <source>
        <dbReference type="Proteomes" id="UP000266385"/>
    </source>
</evidence>
<evidence type="ECO:0000259" key="13">
    <source>
        <dbReference type="PROSITE" id="PS00794"/>
    </source>
</evidence>
<feature type="domain" description="7,8-dihydro-6-hydroxymethylpterin-pyrophosphokinase" evidence="13">
    <location>
        <begin position="88"/>
        <end position="99"/>
    </location>
</feature>
<proteinExistence type="inferred from homology"/>
<dbReference type="NCBIfam" id="TIGR01498">
    <property type="entry name" value="folK"/>
    <property type="match status" value="1"/>
</dbReference>
<evidence type="ECO:0000313" key="14">
    <source>
        <dbReference type="EMBL" id="RIJ30322.1"/>
    </source>
</evidence>
<evidence type="ECO:0000256" key="4">
    <source>
        <dbReference type="ARBA" id="ARBA00016218"/>
    </source>
</evidence>
<evidence type="ECO:0000256" key="9">
    <source>
        <dbReference type="ARBA" id="ARBA00022909"/>
    </source>
</evidence>
<evidence type="ECO:0000256" key="7">
    <source>
        <dbReference type="ARBA" id="ARBA00022777"/>
    </source>
</evidence>
<reference evidence="14 15" key="1">
    <citation type="submission" date="2018-08" db="EMBL/GenBank/DDBJ databases">
        <title>Henriciella mobilis sp. nov., isolated from seawater.</title>
        <authorList>
            <person name="Cheng H."/>
            <person name="Wu Y.-H."/>
            <person name="Xu X.-W."/>
            <person name="Guo L.-L."/>
        </authorList>
    </citation>
    <scope>NUCLEOTIDE SEQUENCE [LARGE SCALE GENOMIC DNA]</scope>
    <source>
        <strain evidence="14 15">JN25</strain>
    </source>
</reference>
<evidence type="ECO:0000256" key="12">
    <source>
        <dbReference type="ARBA" id="ARBA00033413"/>
    </source>
</evidence>
<dbReference type="UniPathway" id="UPA00077">
    <property type="reaction ID" value="UER00155"/>
</dbReference>
<dbReference type="CDD" id="cd00483">
    <property type="entry name" value="HPPK"/>
    <property type="match status" value="1"/>
</dbReference>
<dbReference type="OrthoDB" id="9808041at2"/>